<reference evidence="10 11" key="1">
    <citation type="submission" date="2018-06" db="EMBL/GenBank/DDBJ databases">
        <title>Comparative genomics reveals the genomic features of Rhizophagus irregularis, R. cerebriforme, R. diaphanum and Gigaspora rosea, and their symbiotic lifestyle signature.</title>
        <authorList>
            <person name="Morin E."/>
            <person name="San Clemente H."/>
            <person name="Chen E.C.H."/>
            <person name="De La Providencia I."/>
            <person name="Hainaut M."/>
            <person name="Kuo A."/>
            <person name="Kohler A."/>
            <person name="Murat C."/>
            <person name="Tang N."/>
            <person name="Roy S."/>
            <person name="Loubradou J."/>
            <person name="Henrissat B."/>
            <person name="Grigoriev I.V."/>
            <person name="Corradi N."/>
            <person name="Roux C."/>
            <person name="Martin F.M."/>
        </authorList>
    </citation>
    <scope>NUCLEOTIDE SEQUENCE [LARGE SCALE GENOMIC DNA]</scope>
    <source>
        <strain evidence="10 11">DAOM 194757</strain>
    </source>
</reference>
<feature type="domain" description="Cytidylate kinase" evidence="9">
    <location>
        <begin position="5"/>
        <end position="45"/>
    </location>
</feature>
<dbReference type="GO" id="GO:0005524">
    <property type="term" value="F:ATP binding"/>
    <property type="evidence" value="ECO:0007669"/>
    <property type="project" value="UniProtKB-KW"/>
</dbReference>
<accession>A0A397V6G9</accession>
<evidence type="ECO:0000256" key="4">
    <source>
        <dbReference type="ARBA" id="ARBA00022777"/>
    </source>
</evidence>
<keyword evidence="5" id="KW-0067">ATP-binding</keyword>
<dbReference type="InterPro" id="IPR011994">
    <property type="entry name" value="Cytidylate_kinase_dom"/>
</dbReference>
<protein>
    <recommendedName>
        <fullName evidence="1">(d)CMP kinase</fullName>
        <ecNumber evidence="1">2.7.4.25</ecNumber>
    </recommendedName>
</protein>
<keyword evidence="4" id="KW-0418">Kinase</keyword>
<keyword evidence="10" id="KW-0378">Hydrolase</keyword>
<keyword evidence="8" id="KW-0175">Coiled coil</keyword>
<keyword evidence="3" id="KW-0547">Nucleotide-binding</keyword>
<evidence type="ECO:0000256" key="8">
    <source>
        <dbReference type="SAM" id="Coils"/>
    </source>
</evidence>
<comment type="catalytic activity">
    <reaction evidence="7">
        <text>CMP + ATP = CDP + ADP</text>
        <dbReference type="Rhea" id="RHEA:11600"/>
        <dbReference type="ChEBI" id="CHEBI:30616"/>
        <dbReference type="ChEBI" id="CHEBI:58069"/>
        <dbReference type="ChEBI" id="CHEBI:60377"/>
        <dbReference type="ChEBI" id="CHEBI:456216"/>
        <dbReference type="EC" id="2.7.4.25"/>
    </reaction>
</comment>
<dbReference type="SUPFAM" id="SSF52540">
    <property type="entry name" value="P-loop containing nucleoside triphosphate hydrolases"/>
    <property type="match status" value="1"/>
</dbReference>
<dbReference type="AlphaFoldDB" id="A0A397V6G9"/>
<keyword evidence="2" id="KW-0808">Transferase</keyword>
<evidence type="ECO:0000313" key="10">
    <source>
        <dbReference type="EMBL" id="RIB17501.1"/>
    </source>
</evidence>
<gene>
    <name evidence="10" type="ORF">C2G38_2187122</name>
</gene>
<evidence type="ECO:0000256" key="3">
    <source>
        <dbReference type="ARBA" id="ARBA00022741"/>
    </source>
</evidence>
<dbReference type="Pfam" id="PF02224">
    <property type="entry name" value="Cytidylate_kin"/>
    <property type="match status" value="2"/>
</dbReference>
<dbReference type="EMBL" id="QKWP01000601">
    <property type="protein sequence ID" value="RIB17501.1"/>
    <property type="molecule type" value="Genomic_DNA"/>
</dbReference>
<proteinExistence type="predicted"/>
<evidence type="ECO:0000256" key="1">
    <source>
        <dbReference type="ARBA" id="ARBA00012906"/>
    </source>
</evidence>
<dbReference type="OrthoDB" id="10263145at2759"/>
<name>A0A397V6G9_9GLOM</name>
<feature type="domain" description="Cytidylate kinase" evidence="9">
    <location>
        <begin position="76"/>
        <end position="161"/>
    </location>
</feature>
<dbReference type="GO" id="GO:0016787">
    <property type="term" value="F:hydrolase activity"/>
    <property type="evidence" value="ECO:0007669"/>
    <property type="project" value="UniProtKB-KW"/>
</dbReference>
<dbReference type="Gene3D" id="3.40.50.300">
    <property type="entry name" value="P-loop containing nucleotide triphosphate hydrolases"/>
    <property type="match status" value="2"/>
</dbReference>
<dbReference type="GO" id="GO:0006139">
    <property type="term" value="P:nucleobase-containing compound metabolic process"/>
    <property type="evidence" value="ECO:0007669"/>
    <property type="project" value="InterPro"/>
</dbReference>
<evidence type="ECO:0000313" key="11">
    <source>
        <dbReference type="Proteomes" id="UP000266673"/>
    </source>
</evidence>
<dbReference type="Proteomes" id="UP000266673">
    <property type="component" value="Unassembled WGS sequence"/>
</dbReference>
<dbReference type="InterPro" id="IPR027417">
    <property type="entry name" value="P-loop_NTPase"/>
</dbReference>
<comment type="catalytic activity">
    <reaction evidence="6">
        <text>dCMP + ATP = dCDP + ADP</text>
        <dbReference type="Rhea" id="RHEA:25094"/>
        <dbReference type="ChEBI" id="CHEBI:30616"/>
        <dbReference type="ChEBI" id="CHEBI:57566"/>
        <dbReference type="ChEBI" id="CHEBI:58593"/>
        <dbReference type="ChEBI" id="CHEBI:456216"/>
        <dbReference type="EC" id="2.7.4.25"/>
    </reaction>
</comment>
<dbReference type="GO" id="GO:0036431">
    <property type="term" value="F:dCMP kinase activity"/>
    <property type="evidence" value="ECO:0007669"/>
    <property type="project" value="InterPro"/>
</dbReference>
<keyword evidence="11" id="KW-1185">Reference proteome</keyword>
<organism evidence="10 11">
    <name type="scientific">Gigaspora rosea</name>
    <dbReference type="NCBI Taxonomy" id="44941"/>
    <lineage>
        <taxon>Eukaryota</taxon>
        <taxon>Fungi</taxon>
        <taxon>Fungi incertae sedis</taxon>
        <taxon>Mucoromycota</taxon>
        <taxon>Glomeromycotina</taxon>
        <taxon>Glomeromycetes</taxon>
        <taxon>Diversisporales</taxon>
        <taxon>Gigasporaceae</taxon>
        <taxon>Gigaspora</taxon>
    </lineage>
</organism>
<comment type="caution">
    <text evidence="10">The sequence shown here is derived from an EMBL/GenBank/DDBJ whole genome shotgun (WGS) entry which is preliminary data.</text>
</comment>
<evidence type="ECO:0000259" key="9">
    <source>
        <dbReference type="Pfam" id="PF02224"/>
    </source>
</evidence>
<feature type="coiled-coil region" evidence="8">
    <location>
        <begin position="281"/>
        <end position="315"/>
    </location>
</feature>
<dbReference type="EC" id="2.7.4.25" evidence="1"/>
<evidence type="ECO:0000256" key="5">
    <source>
        <dbReference type="ARBA" id="ARBA00022840"/>
    </source>
</evidence>
<sequence>MKINIAIDGLASSGKTMIGKKLSEKLKYQFIDSGFFYRYFANKFYIDNTIQINEIYLFKNEIFNNSFYHLKEIEYIIQTITKKKGFVVVGHDATTKILPDAKIKLVFNAEIETRVYRRAKQILDIQNFDAYNLVMEAKKVATIINTSNLSIEQVLAKILRYVYWYNFSNDNLLHSGAKRRVIENGNPQEESSGKSNIEPTVEELIEYENWQITNYISDKAFIHVFPDLEKRYEFISKLLKFNQKCLENYEHIERDVLPRNRQDDLFRDAQDWRKNVLNGPKRGARFQISRLEELLKDLENEIDEFYEKIKKKILNKKIIMNN</sequence>
<evidence type="ECO:0000256" key="7">
    <source>
        <dbReference type="ARBA" id="ARBA00048478"/>
    </source>
</evidence>
<evidence type="ECO:0000256" key="6">
    <source>
        <dbReference type="ARBA" id="ARBA00047615"/>
    </source>
</evidence>
<evidence type="ECO:0000256" key="2">
    <source>
        <dbReference type="ARBA" id="ARBA00022679"/>
    </source>
</evidence>